<feature type="chain" id="PRO_5045152559" evidence="1">
    <location>
        <begin position="19"/>
        <end position="298"/>
    </location>
</feature>
<feature type="signal peptide" evidence="1">
    <location>
        <begin position="1"/>
        <end position="18"/>
    </location>
</feature>
<accession>A0ABZ2KAU7</accession>
<feature type="domain" description="Metallo-beta-lactamase" evidence="2">
    <location>
        <begin position="40"/>
        <end position="248"/>
    </location>
</feature>
<dbReference type="CDD" id="cd06262">
    <property type="entry name" value="metallo-hydrolase-like_MBL-fold"/>
    <property type="match status" value="1"/>
</dbReference>
<proteinExistence type="predicted"/>
<dbReference type="InterPro" id="IPR001279">
    <property type="entry name" value="Metallo-B-lactamas"/>
</dbReference>
<name>A0ABZ2KAU7_9BACT</name>
<dbReference type="RefSeq" id="WP_394846413.1">
    <property type="nucleotide sequence ID" value="NZ_CP089982.1"/>
</dbReference>
<dbReference type="Pfam" id="PF12706">
    <property type="entry name" value="Lactamase_B_2"/>
    <property type="match status" value="1"/>
</dbReference>
<protein>
    <submittedName>
        <fullName evidence="3">MBL fold metallo-hydrolase</fullName>
    </submittedName>
</protein>
<dbReference type="PANTHER" id="PTHR43546:SF3">
    <property type="entry name" value="UPF0173 METAL-DEPENDENT HYDROLASE MJ1163"/>
    <property type="match status" value="1"/>
</dbReference>
<dbReference type="InterPro" id="IPR036866">
    <property type="entry name" value="RibonucZ/Hydroxyglut_hydro"/>
</dbReference>
<evidence type="ECO:0000259" key="2">
    <source>
        <dbReference type="SMART" id="SM00849"/>
    </source>
</evidence>
<reference evidence="3 4" key="1">
    <citation type="submission" date="2021-12" db="EMBL/GenBank/DDBJ databases">
        <title>Discovery of the Pendulisporaceae a myxobacterial family with distinct sporulation behavior and unique specialized metabolism.</title>
        <authorList>
            <person name="Garcia R."/>
            <person name="Popoff A."/>
            <person name="Bader C.D."/>
            <person name="Loehr J."/>
            <person name="Walesch S."/>
            <person name="Walt C."/>
            <person name="Boldt J."/>
            <person name="Bunk B."/>
            <person name="Haeckl F.J.F.P.J."/>
            <person name="Gunesch A.P."/>
            <person name="Birkelbach J."/>
            <person name="Nuebel U."/>
            <person name="Pietschmann T."/>
            <person name="Bach T."/>
            <person name="Mueller R."/>
        </authorList>
    </citation>
    <scope>NUCLEOTIDE SEQUENCE [LARGE SCALE GENOMIC DNA]</scope>
    <source>
        <strain evidence="3 4">MSr12523</strain>
    </source>
</reference>
<evidence type="ECO:0000256" key="1">
    <source>
        <dbReference type="SAM" id="SignalP"/>
    </source>
</evidence>
<dbReference type="EMBL" id="CP089982">
    <property type="protein sequence ID" value="WXA95803.1"/>
    <property type="molecule type" value="Genomic_DNA"/>
</dbReference>
<organism evidence="3 4">
    <name type="scientific">Pendulispora brunnea</name>
    <dbReference type="NCBI Taxonomy" id="2905690"/>
    <lineage>
        <taxon>Bacteria</taxon>
        <taxon>Pseudomonadati</taxon>
        <taxon>Myxococcota</taxon>
        <taxon>Myxococcia</taxon>
        <taxon>Myxococcales</taxon>
        <taxon>Sorangiineae</taxon>
        <taxon>Pendulisporaceae</taxon>
        <taxon>Pendulispora</taxon>
    </lineage>
</organism>
<dbReference type="SMART" id="SM00849">
    <property type="entry name" value="Lactamase_B"/>
    <property type="match status" value="1"/>
</dbReference>
<dbReference type="SUPFAM" id="SSF56281">
    <property type="entry name" value="Metallo-hydrolase/oxidoreductase"/>
    <property type="match status" value="1"/>
</dbReference>
<dbReference type="Proteomes" id="UP001379533">
    <property type="component" value="Chromosome"/>
</dbReference>
<evidence type="ECO:0000313" key="4">
    <source>
        <dbReference type="Proteomes" id="UP001379533"/>
    </source>
</evidence>
<keyword evidence="4" id="KW-1185">Reference proteome</keyword>
<dbReference type="InterPro" id="IPR050114">
    <property type="entry name" value="UPF0173_UPF0282_UlaG_hydrolase"/>
</dbReference>
<evidence type="ECO:0000313" key="3">
    <source>
        <dbReference type="EMBL" id="WXA95803.1"/>
    </source>
</evidence>
<dbReference type="Gene3D" id="3.60.15.10">
    <property type="entry name" value="Ribonuclease Z/Hydroxyacylglutathione hydrolase-like"/>
    <property type="match status" value="1"/>
</dbReference>
<sequence>MRTILALVAGVLPFLACAAKTADSTTPSHVSDAVRLTYLGVAGWKIQAGDHVLLVDPYFTRAPIHDGGGPLVPDEAQIARYAPDSAEGILVEHSHWDHVLDVPFLAKRTGATVAGTDSALNVLRSSGVPESQLREARGGETFQIGPFSVRAIHALHSLIGMPSGNIPRGVTLPMAAEGYLPGETLQYLVRVNGRSILFIGSANYIESELQGLRPDVAIVATGLREKVPGYTCRLMHALGQPARVFTNHFDAHTKPVEPNGPTLDADTRESLTKFEQEVHGCAPDTKVVVPTYFQPFSL</sequence>
<gene>
    <name evidence="3" type="ORF">LZC95_02980</name>
</gene>
<keyword evidence="1" id="KW-0732">Signal</keyword>
<dbReference type="PANTHER" id="PTHR43546">
    <property type="entry name" value="UPF0173 METAL-DEPENDENT HYDROLASE MJ1163-RELATED"/>
    <property type="match status" value="1"/>
</dbReference>